<protein>
    <recommendedName>
        <fullName evidence="9">Bidirectional sugar transporter SWEET</fullName>
    </recommendedName>
</protein>
<dbReference type="Gene3D" id="1.20.1280.290">
    <property type="match status" value="2"/>
</dbReference>
<evidence type="ECO:0000256" key="2">
    <source>
        <dbReference type="ARBA" id="ARBA00007809"/>
    </source>
</evidence>
<keyword evidence="6" id="KW-0677">Repeat</keyword>
<keyword evidence="8 9" id="KW-0472">Membrane</keyword>
<keyword evidence="4 9" id="KW-0762">Sugar transport</keyword>
<organism evidence="10 11">
    <name type="scientific">Rubroshorea leprosula</name>
    <dbReference type="NCBI Taxonomy" id="152421"/>
    <lineage>
        <taxon>Eukaryota</taxon>
        <taxon>Viridiplantae</taxon>
        <taxon>Streptophyta</taxon>
        <taxon>Embryophyta</taxon>
        <taxon>Tracheophyta</taxon>
        <taxon>Spermatophyta</taxon>
        <taxon>Magnoliopsida</taxon>
        <taxon>eudicotyledons</taxon>
        <taxon>Gunneridae</taxon>
        <taxon>Pentapetalae</taxon>
        <taxon>rosids</taxon>
        <taxon>malvids</taxon>
        <taxon>Malvales</taxon>
        <taxon>Dipterocarpaceae</taxon>
        <taxon>Rubroshorea</taxon>
    </lineage>
</organism>
<evidence type="ECO:0000256" key="5">
    <source>
        <dbReference type="ARBA" id="ARBA00022692"/>
    </source>
</evidence>
<evidence type="ECO:0000256" key="4">
    <source>
        <dbReference type="ARBA" id="ARBA00022597"/>
    </source>
</evidence>
<feature type="transmembrane region" description="Helical" evidence="9">
    <location>
        <begin position="131"/>
        <end position="153"/>
    </location>
</feature>
<comment type="similarity">
    <text evidence="2 9">Belongs to the SWEET sugar transporter family.</text>
</comment>
<feature type="transmembrane region" description="Helical" evidence="9">
    <location>
        <begin position="40"/>
        <end position="58"/>
    </location>
</feature>
<feature type="transmembrane region" description="Helical" evidence="9">
    <location>
        <begin position="106"/>
        <end position="125"/>
    </location>
</feature>
<evidence type="ECO:0000256" key="7">
    <source>
        <dbReference type="ARBA" id="ARBA00022989"/>
    </source>
</evidence>
<keyword evidence="5 9" id="KW-0812">Transmembrane</keyword>
<reference evidence="10 11" key="1">
    <citation type="journal article" date="2021" name="Commun. Biol.">
        <title>The genome of Shorea leprosula (Dipterocarpaceae) highlights the ecological relevance of drought in aseasonal tropical rainforests.</title>
        <authorList>
            <person name="Ng K.K.S."/>
            <person name="Kobayashi M.J."/>
            <person name="Fawcett J.A."/>
            <person name="Hatakeyama M."/>
            <person name="Paape T."/>
            <person name="Ng C.H."/>
            <person name="Ang C.C."/>
            <person name="Tnah L.H."/>
            <person name="Lee C.T."/>
            <person name="Nishiyama T."/>
            <person name="Sese J."/>
            <person name="O'Brien M.J."/>
            <person name="Copetti D."/>
            <person name="Mohd Noor M.I."/>
            <person name="Ong R.C."/>
            <person name="Putra M."/>
            <person name="Sireger I.Z."/>
            <person name="Indrioko S."/>
            <person name="Kosugi Y."/>
            <person name="Izuno A."/>
            <person name="Isagi Y."/>
            <person name="Lee S.L."/>
            <person name="Shimizu K.K."/>
        </authorList>
    </citation>
    <scope>NUCLEOTIDE SEQUENCE [LARGE SCALE GENOMIC DNA]</scope>
    <source>
        <strain evidence="10">214</strain>
    </source>
</reference>
<comment type="caution">
    <text evidence="10">The sequence shown here is derived from an EMBL/GenBank/DDBJ whole genome shotgun (WGS) entry which is preliminary data.</text>
</comment>
<evidence type="ECO:0000256" key="3">
    <source>
        <dbReference type="ARBA" id="ARBA00022448"/>
    </source>
</evidence>
<proteinExistence type="inferred from homology"/>
<evidence type="ECO:0000256" key="8">
    <source>
        <dbReference type="ARBA" id="ARBA00023136"/>
    </source>
</evidence>
<accession>A0AAV5L2F1</accession>
<feature type="transmembrane region" description="Helical" evidence="9">
    <location>
        <begin position="192"/>
        <end position="211"/>
    </location>
</feature>
<keyword evidence="11" id="KW-1185">Reference proteome</keyword>
<dbReference type="InterPro" id="IPR004316">
    <property type="entry name" value="SWEET_rpt"/>
</dbReference>
<feature type="transmembrane region" description="Helical" evidence="9">
    <location>
        <begin position="70"/>
        <end position="94"/>
    </location>
</feature>
<feature type="transmembrane region" description="Helical" evidence="9">
    <location>
        <begin position="6"/>
        <end position="28"/>
    </location>
</feature>
<keyword evidence="7 9" id="KW-1133">Transmembrane helix</keyword>
<dbReference type="GO" id="GO:0005886">
    <property type="term" value="C:plasma membrane"/>
    <property type="evidence" value="ECO:0007669"/>
    <property type="project" value="UniProtKB-SubCell"/>
</dbReference>
<gene>
    <name evidence="10" type="ORF">SLEP1_g39999</name>
</gene>
<feature type="transmembrane region" description="Helical" evidence="9">
    <location>
        <begin position="165"/>
        <end position="186"/>
    </location>
</feature>
<sequence length="253" mass="28245">MGDRLRLAVGIMGNAASLLLYTSPILTFIRVIRKRSTEEFSCLPYIVALLNCLLYTWYGLPVVSCRWENVTLITINALGIIFEVSFILIYFWFASAKGKIKVATRATSVILVFCTAAVISAFVFHDHPHRKVFVGSVGLVASVAMYASPLVVVKQVIQTKSVEFMPLHLSFLSFIVSSLWLAYGLLGHDLFLASPNLVGSPLSIFQLVLYCKYRGRQIMEEPNECDLEQNDQEKSNQVMLATNNNFSGKSQSM</sequence>
<name>A0AAV5L2F1_9ROSI</name>
<comment type="function">
    <text evidence="9">Mediates both low-affinity uptake and efflux of sugar across the membrane.</text>
</comment>
<evidence type="ECO:0000256" key="1">
    <source>
        <dbReference type="ARBA" id="ARBA00004127"/>
    </source>
</evidence>
<evidence type="ECO:0000256" key="9">
    <source>
        <dbReference type="RuleBase" id="RU910715"/>
    </source>
</evidence>
<dbReference type="InterPro" id="IPR047664">
    <property type="entry name" value="SWEET"/>
</dbReference>
<dbReference type="GO" id="GO:0012505">
    <property type="term" value="C:endomembrane system"/>
    <property type="evidence" value="ECO:0007669"/>
    <property type="project" value="UniProtKB-SubCell"/>
</dbReference>
<evidence type="ECO:0000256" key="6">
    <source>
        <dbReference type="ARBA" id="ARBA00022737"/>
    </source>
</evidence>
<dbReference type="AlphaFoldDB" id="A0AAV5L2F1"/>
<dbReference type="PANTHER" id="PTHR10791">
    <property type="entry name" value="RAG1-ACTIVATING PROTEIN 1"/>
    <property type="match status" value="1"/>
</dbReference>
<dbReference type="GO" id="GO:0051260">
    <property type="term" value="P:protein homooligomerization"/>
    <property type="evidence" value="ECO:0007669"/>
    <property type="project" value="UniProtKB-ARBA"/>
</dbReference>
<dbReference type="GO" id="GO:0051119">
    <property type="term" value="F:sugar transmembrane transporter activity"/>
    <property type="evidence" value="ECO:0007669"/>
    <property type="project" value="InterPro"/>
</dbReference>
<dbReference type="FunFam" id="1.20.1280.290:FF:000002">
    <property type="entry name" value="Bidirectional sugar transporter SWEET"/>
    <property type="match status" value="1"/>
</dbReference>
<comment type="subcellular location">
    <subcellularLocation>
        <location evidence="9">Cell membrane</location>
        <topology evidence="9">Multi-pass membrane protein</topology>
    </subcellularLocation>
    <subcellularLocation>
        <location evidence="1">Endomembrane system</location>
        <topology evidence="1">Multi-pass membrane protein</topology>
    </subcellularLocation>
</comment>
<dbReference type="Pfam" id="PF03083">
    <property type="entry name" value="MtN3_slv"/>
    <property type="match status" value="2"/>
</dbReference>
<dbReference type="Proteomes" id="UP001054252">
    <property type="component" value="Unassembled WGS sequence"/>
</dbReference>
<dbReference type="PANTHER" id="PTHR10791:SF28">
    <property type="entry name" value="BIDIRECTIONAL SUGAR TRANSPORTER SWEET3"/>
    <property type="match status" value="1"/>
</dbReference>
<keyword evidence="3 9" id="KW-0813">Transport</keyword>
<evidence type="ECO:0000313" key="10">
    <source>
        <dbReference type="EMBL" id="GKV31292.1"/>
    </source>
</evidence>
<evidence type="ECO:0000313" key="11">
    <source>
        <dbReference type="Proteomes" id="UP001054252"/>
    </source>
</evidence>
<dbReference type="EMBL" id="BPVZ01000090">
    <property type="protein sequence ID" value="GKV31292.1"/>
    <property type="molecule type" value="Genomic_DNA"/>
</dbReference>
<dbReference type="FunFam" id="1.20.1280.290:FF:000001">
    <property type="entry name" value="Bidirectional sugar transporter SWEET"/>
    <property type="match status" value="1"/>
</dbReference>